<sequence length="209" mass="24173">MIRLNTAASVMEFTSFKKKDNISEDTLLEAVMDFEDAFLSKQEGITMHCLVKNNSDQYANVMFVRSMEALEQIEEEAHSNEAAQHFFSLLDMESVEMKFHSILKEEFALPDHFSCVEHGTFSLNGSGDREMLLKTADKIESEYLSRYDNTRGYFIGRIDEKLYSEITLGKTFDQTKQICEGYREEPVCQLLLQMADEESMQLGFWYLIA</sequence>
<gene>
    <name evidence="1" type="ORF">G3569_03130</name>
</gene>
<dbReference type="AlphaFoldDB" id="A0A6M1SUT7"/>
<evidence type="ECO:0000313" key="2">
    <source>
        <dbReference type="Proteomes" id="UP000479132"/>
    </source>
</evidence>
<name>A0A6M1SUT7_9BACT</name>
<proteinExistence type="predicted"/>
<dbReference type="RefSeq" id="WP_165265979.1">
    <property type="nucleotide sequence ID" value="NZ_JAALLS010000002.1"/>
</dbReference>
<comment type="caution">
    <text evidence="1">The sequence shown here is derived from an EMBL/GenBank/DDBJ whole genome shotgun (WGS) entry which is preliminary data.</text>
</comment>
<accession>A0A6M1SUT7</accession>
<protein>
    <submittedName>
        <fullName evidence="1">Uncharacterized protein</fullName>
    </submittedName>
</protein>
<dbReference type="Proteomes" id="UP000479132">
    <property type="component" value="Unassembled WGS sequence"/>
</dbReference>
<dbReference type="EMBL" id="JAALLS010000002">
    <property type="protein sequence ID" value="NGP87336.1"/>
    <property type="molecule type" value="Genomic_DNA"/>
</dbReference>
<evidence type="ECO:0000313" key="1">
    <source>
        <dbReference type="EMBL" id="NGP87336.1"/>
    </source>
</evidence>
<keyword evidence="2" id="KW-1185">Reference proteome</keyword>
<reference evidence="1 2" key="1">
    <citation type="submission" date="2020-02" db="EMBL/GenBank/DDBJ databases">
        <title>Aliifodinibius halophilus 2W32, complete genome.</title>
        <authorList>
            <person name="Li Y."/>
            <person name="Wu S."/>
        </authorList>
    </citation>
    <scope>NUCLEOTIDE SEQUENCE [LARGE SCALE GENOMIC DNA]</scope>
    <source>
        <strain evidence="1 2">2W32</strain>
    </source>
</reference>
<organism evidence="1 2">
    <name type="scientific">Fodinibius halophilus</name>
    <dbReference type="NCBI Taxonomy" id="1736908"/>
    <lineage>
        <taxon>Bacteria</taxon>
        <taxon>Pseudomonadati</taxon>
        <taxon>Balneolota</taxon>
        <taxon>Balneolia</taxon>
        <taxon>Balneolales</taxon>
        <taxon>Balneolaceae</taxon>
        <taxon>Fodinibius</taxon>
    </lineage>
</organism>